<evidence type="ECO:0000256" key="1">
    <source>
        <dbReference type="SAM" id="MobiDB-lite"/>
    </source>
</evidence>
<comment type="caution">
    <text evidence="2">The sequence shown here is derived from an EMBL/GenBank/DDBJ whole genome shotgun (WGS) entry which is preliminary data.</text>
</comment>
<dbReference type="EMBL" id="BMLG01000002">
    <property type="protein sequence ID" value="GGM25081.1"/>
    <property type="molecule type" value="Genomic_DNA"/>
</dbReference>
<evidence type="ECO:0008006" key="4">
    <source>
        <dbReference type="Google" id="ProtNLM"/>
    </source>
</evidence>
<sequence>MANQFIQQAKQAVQRMTTGENYSNQDKQAATNAIQAAYTKATPEEQKELQQLEQQLRDHQELQ</sequence>
<organism evidence="2 3">
    <name type="scientific">Paraliobacillus quinghaiensis</name>
    <dbReference type="NCBI Taxonomy" id="470815"/>
    <lineage>
        <taxon>Bacteria</taxon>
        <taxon>Bacillati</taxon>
        <taxon>Bacillota</taxon>
        <taxon>Bacilli</taxon>
        <taxon>Bacillales</taxon>
        <taxon>Bacillaceae</taxon>
        <taxon>Paraliobacillus</taxon>
    </lineage>
</organism>
<dbReference type="RefSeq" id="WP_117153290.1">
    <property type="nucleotide sequence ID" value="NZ_BMLG01000002.1"/>
</dbReference>
<evidence type="ECO:0000313" key="2">
    <source>
        <dbReference type="EMBL" id="GGM25081.1"/>
    </source>
</evidence>
<keyword evidence="3" id="KW-1185">Reference proteome</keyword>
<reference evidence="2" key="2">
    <citation type="submission" date="2020-09" db="EMBL/GenBank/DDBJ databases">
        <authorList>
            <person name="Sun Q."/>
            <person name="Zhou Y."/>
        </authorList>
    </citation>
    <scope>NUCLEOTIDE SEQUENCE</scope>
    <source>
        <strain evidence="2">CGMCC 1.6333</strain>
    </source>
</reference>
<proteinExistence type="predicted"/>
<accession>A0A917TJV9</accession>
<dbReference type="AlphaFoldDB" id="A0A917TJV9"/>
<reference evidence="2" key="1">
    <citation type="journal article" date="2014" name="Int. J. Syst. Evol. Microbiol.">
        <title>Complete genome sequence of Corynebacterium casei LMG S-19264T (=DSM 44701T), isolated from a smear-ripened cheese.</title>
        <authorList>
            <consortium name="US DOE Joint Genome Institute (JGI-PGF)"/>
            <person name="Walter F."/>
            <person name="Albersmeier A."/>
            <person name="Kalinowski J."/>
            <person name="Ruckert C."/>
        </authorList>
    </citation>
    <scope>NUCLEOTIDE SEQUENCE</scope>
    <source>
        <strain evidence="2">CGMCC 1.6333</strain>
    </source>
</reference>
<feature type="region of interest" description="Disordered" evidence="1">
    <location>
        <begin position="42"/>
        <end position="63"/>
    </location>
</feature>
<protein>
    <recommendedName>
        <fullName evidence="4">DUF3813 domain-containing protein</fullName>
    </recommendedName>
</protein>
<dbReference type="OrthoDB" id="2692217at2"/>
<name>A0A917TJV9_9BACI</name>
<gene>
    <name evidence="2" type="ORF">GCM10011351_08440</name>
</gene>
<dbReference type="Pfam" id="PF12758">
    <property type="entry name" value="DUF3813"/>
    <property type="match status" value="1"/>
</dbReference>
<evidence type="ECO:0000313" key="3">
    <source>
        <dbReference type="Proteomes" id="UP000618460"/>
    </source>
</evidence>
<dbReference type="Proteomes" id="UP000618460">
    <property type="component" value="Unassembled WGS sequence"/>
</dbReference>
<dbReference type="InterPro" id="IPR024217">
    <property type="entry name" value="DUF3813"/>
</dbReference>